<feature type="region of interest" description="Disordered" evidence="1">
    <location>
        <begin position="1"/>
        <end position="31"/>
    </location>
</feature>
<reference evidence="2 3" key="1">
    <citation type="submission" date="2020-08" db="EMBL/GenBank/DDBJ databases">
        <title>Sequencing the genomes of 1000 actinobacteria strains.</title>
        <authorList>
            <person name="Klenk H.-P."/>
        </authorList>
    </citation>
    <scope>NUCLEOTIDE SEQUENCE [LARGE SCALE GENOMIC DNA]</scope>
    <source>
        <strain evidence="2 3">DSM 45809</strain>
    </source>
</reference>
<name>A0A7W7GQY8_9ACTN</name>
<proteinExistence type="predicted"/>
<sequence length="31" mass="3122">MNQPDDATLPAGTLLQDQGTTRQYSAGSGGA</sequence>
<organism evidence="2 3">
    <name type="scientific">Actinoplanes octamycinicus</name>
    <dbReference type="NCBI Taxonomy" id="135948"/>
    <lineage>
        <taxon>Bacteria</taxon>
        <taxon>Bacillati</taxon>
        <taxon>Actinomycetota</taxon>
        <taxon>Actinomycetes</taxon>
        <taxon>Micromonosporales</taxon>
        <taxon>Micromonosporaceae</taxon>
        <taxon>Actinoplanes</taxon>
    </lineage>
</organism>
<keyword evidence="3" id="KW-1185">Reference proteome</keyword>
<dbReference type="AlphaFoldDB" id="A0A7W7GQY8"/>
<gene>
    <name evidence="2" type="ORF">BJY16_000160</name>
</gene>
<comment type="caution">
    <text evidence="2">The sequence shown here is derived from an EMBL/GenBank/DDBJ whole genome shotgun (WGS) entry which is preliminary data.</text>
</comment>
<accession>A0A7W7GQY8</accession>
<evidence type="ECO:0000313" key="2">
    <source>
        <dbReference type="EMBL" id="MBB4736701.1"/>
    </source>
</evidence>
<dbReference type="Proteomes" id="UP000546162">
    <property type="component" value="Unassembled WGS sequence"/>
</dbReference>
<evidence type="ECO:0000313" key="3">
    <source>
        <dbReference type="Proteomes" id="UP000546162"/>
    </source>
</evidence>
<evidence type="ECO:0000256" key="1">
    <source>
        <dbReference type="SAM" id="MobiDB-lite"/>
    </source>
</evidence>
<dbReference type="EMBL" id="JACHNB010000001">
    <property type="protein sequence ID" value="MBB4736701.1"/>
    <property type="molecule type" value="Genomic_DNA"/>
</dbReference>
<protein>
    <submittedName>
        <fullName evidence="2">Uncharacterized protein</fullName>
    </submittedName>
</protein>
<feature type="compositionally biased region" description="Polar residues" evidence="1">
    <location>
        <begin position="15"/>
        <end position="31"/>
    </location>
</feature>